<evidence type="ECO:0000256" key="8">
    <source>
        <dbReference type="ARBA" id="ARBA00022989"/>
    </source>
</evidence>
<keyword evidence="8 11" id="KW-1133">Transmembrane helix</keyword>
<dbReference type="VEuPathDB" id="FungiDB:PYU1_G006853"/>
<reference evidence="15" key="3">
    <citation type="submission" date="2015-02" db="UniProtKB">
        <authorList>
            <consortium name="EnsemblProtists"/>
        </authorList>
    </citation>
    <scope>IDENTIFICATION</scope>
    <source>
        <strain evidence="15">DAOM BR144</strain>
    </source>
</reference>
<dbReference type="PANTHER" id="PTHR21573">
    <property type="entry name" value="ER MEMBRANE PROTEIN COMPLEX SUBUNIT 1"/>
    <property type="match status" value="1"/>
</dbReference>
<dbReference type="EnsemblProtists" id="PYU1_T006867">
    <property type="protein sequence ID" value="PYU1_T006867"/>
    <property type="gene ID" value="PYU1_G006853"/>
</dbReference>
<proteinExistence type="inferred from homology"/>
<accession>K3WPH5</accession>
<dbReference type="InterPro" id="IPR011047">
    <property type="entry name" value="Quinoprotein_ADH-like_sf"/>
</dbReference>
<dbReference type="InterPro" id="IPR011678">
    <property type="entry name" value="EMC1_C"/>
</dbReference>
<dbReference type="Gene3D" id="2.130.10.10">
    <property type="entry name" value="YVTN repeat-like/Quinoprotein amine dehydrogenase"/>
    <property type="match status" value="1"/>
</dbReference>
<keyword evidence="5 11" id="KW-0812">Transmembrane</keyword>
<dbReference type="SUPFAM" id="SSF50998">
    <property type="entry name" value="Quinoprotein alcohol dehydrogenase-like"/>
    <property type="match status" value="1"/>
</dbReference>
<dbReference type="Pfam" id="PF25293">
    <property type="entry name" value="Beta-prop_EMC1_N"/>
    <property type="match status" value="1"/>
</dbReference>
<keyword evidence="6 12" id="KW-0732">Signal</keyword>
<dbReference type="PANTHER" id="PTHR21573:SF0">
    <property type="entry name" value="ER MEMBRANE PROTEIN COMPLEX SUBUNIT 1"/>
    <property type="match status" value="1"/>
</dbReference>
<evidence type="ECO:0000256" key="2">
    <source>
        <dbReference type="ARBA" id="ARBA00007904"/>
    </source>
</evidence>
<evidence type="ECO:0000256" key="7">
    <source>
        <dbReference type="ARBA" id="ARBA00022824"/>
    </source>
</evidence>
<dbReference type="eggNOG" id="KOG2103">
    <property type="taxonomic scope" value="Eukaryota"/>
</dbReference>
<evidence type="ECO:0000313" key="16">
    <source>
        <dbReference type="Proteomes" id="UP000019132"/>
    </source>
</evidence>
<evidence type="ECO:0000256" key="5">
    <source>
        <dbReference type="ARBA" id="ARBA00022692"/>
    </source>
</evidence>
<evidence type="ECO:0000256" key="6">
    <source>
        <dbReference type="ARBA" id="ARBA00022729"/>
    </source>
</evidence>
<dbReference type="STRING" id="431595.K3WPH5"/>
<keyword evidence="16" id="KW-1185">Reference proteome</keyword>
<name>K3WPH5_GLOUD</name>
<dbReference type="InterPro" id="IPR015943">
    <property type="entry name" value="WD40/YVTN_repeat-like_dom_sf"/>
</dbReference>
<dbReference type="GO" id="GO:0034975">
    <property type="term" value="P:protein folding in endoplasmic reticulum"/>
    <property type="evidence" value="ECO:0007669"/>
    <property type="project" value="TreeGrafter"/>
</dbReference>
<evidence type="ECO:0000259" key="13">
    <source>
        <dbReference type="Pfam" id="PF07774"/>
    </source>
</evidence>
<evidence type="ECO:0000256" key="3">
    <source>
        <dbReference type="ARBA" id="ARBA00011276"/>
    </source>
</evidence>
<keyword evidence="7" id="KW-0256">Endoplasmic reticulum</keyword>
<dbReference type="InterPro" id="IPR058545">
    <property type="entry name" value="Beta-prop_EMC1_1st"/>
</dbReference>
<evidence type="ECO:0000256" key="12">
    <source>
        <dbReference type="SAM" id="SignalP"/>
    </source>
</evidence>
<dbReference type="EMBL" id="GL376635">
    <property type="status" value="NOT_ANNOTATED_CDS"/>
    <property type="molecule type" value="Genomic_DNA"/>
</dbReference>
<dbReference type="OMA" id="WSIMPLN"/>
<feature type="domain" description="ER membrane protein complex subunit 1 C-terminal" evidence="13">
    <location>
        <begin position="760"/>
        <end position="977"/>
    </location>
</feature>
<dbReference type="AlphaFoldDB" id="K3WPH5"/>
<evidence type="ECO:0000256" key="10">
    <source>
        <dbReference type="ARBA" id="ARBA00023180"/>
    </source>
</evidence>
<evidence type="ECO:0000259" key="14">
    <source>
        <dbReference type="Pfam" id="PF25293"/>
    </source>
</evidence>
<dbReference type="Pfam" id="PF07774">
    <property type="entry name" value="EMC1_C"/>
    <property type="match status" value="1"/>
</dbReference>
<keyword evidence="9 11" id="KW-0472">Membrane</keyword>
<organism evidence="15 16">
    <name type="scientific">Globisporangium ultimum (strain ATCC 200006 / CBS 805.95 / DAOM BR144)</name>
    <name type="common">Pythium ultimum</name>
    <dbReference type="NCBI Taxonomy" id="431595"/>
    <lineage>
        <taxon>Eukaryota</taxon>
        <taxon>Sar</taxon>
        <taxon>Stramenopiles</taxon>
        <taxon>Oomycota</taxon>
        <taxon>Peronosporomycetes</taxon>
        <taxon>Pythiales</taxon>
        <taxon>Pythiaceae</taxon>
        <taxon>Globisporangium</taxon>
    </lineage>
</organism>
<evidence type="ECO:0000256" key="9">
    <source>
        <dbReference type="ARBA" id="ARBA00023136"/>
    </source>
</evidence>
<comment type="similarity">
    <text evidence="2">Belongs to the EMC1 family.</text>
</comment>
<keyword evidence="10" id="KW-0325">Glycoprotein</keyword>
<protein>
    <recommendedName>
        <fullName evidence="4">ER membrane protein complex subunit 1</fullName>
    </recommendedName>
</protein>
<comment type="subunit">
    <text evidence="3">Component of the ER membrane protein complex (EMC).</text>
</comment>
<evidence type="ECO:0000256" key="4">
    <source>
        <dbReference type="ARBA" id="ARBA00020824"/>
    </source>
</evidence>
<dbReference type="InParanoid" id="K3WPH5"/>
<feature type="signal peptide" evidence="12">
    <location>
        <begin position="1"/>
        <end position="24"/>
    </location>
</feature>
<dbReference type="GO" id="GO:0072546">
    <property type="term" value="C:EMC complex"/>
    <property type="evidence" value="ECO:0007669"/>
    <property type="project" value="InterPro"/>
</dbReference>
<feature type="domain" description="EMC1 first beta-propeller" evidence="14">
    <location>
        <begin position="24"/>
        <end position="426"/>
    </location>
</feature>
<reference evidence="16" key="1">
    <citation type="journal article" date="2010" name="Genome Biol.">
        <title>Genome sequence of the necrotrophic plant pathogen Pythium ultimum reveals original pathogenicity mechanisms and effector repertoire.</title>
        <authorList>
            <person name="Levesque C.A."/>
            <person name="Brouwer H."/>
            <person name="Cano L."/>
            <person name="Hamilton J.P."/>
            <person name="Holt C."/>
            <person name="Huitema E."/>
            <person name="Raffaele S."/>
            <person name="Robideau G.P."/>
            <person name="Thines M."/>
            <person name="Win J."/>
            <person name="Zerillo M.M."/>
            <person name="Beakes G.W."/>
            <person name="Boore J.L."/>
            <person name="Busam D."/>
            <person name="Dumas B."/>
            <person name="Ferriera S."/>
            <person name="Fuerstenberg S.I."/>
            <person name="Gachon C.M."/>
            <person name="Gaulin E."/>
            <person name="Govers F."/>
            <person name="Grenville-Briggs L."/>
            <person name="Horner N."/>
            <person name="Hostetler J."/>
            <person name="Jiang R.H."/>
            <person name="Johnson J."/>
            <person name="Krajaejun T."/>
            <person name="Lin H."/>
            <person name="Meijer H.J."/>
            <person name="Moore B."/>
            <person name="Morris P."/>
            <person name="Phuntmart V."/>
            <person name="Puiu D."/>
            <person name="Shetty J."/>
            <person name="Stajich J.E."/>
            <person name="Tripathy S."/>
            <person name="Wawra S."/>
            <person name="van West P."/>
            <person name="Whitty B.R."/>
            <person name="Coutinho P.M."/>
            <person name="Henrissat B."/>
            <person name="Martin F."/>
            <person name="Thomas P.D."/>
            <person name="Tyler B.M."/>
            <person name="De Vries R.P."/>
            <person name="Kamoun S."/>
            <person name="Yandell M."/>
            <person name="Tisserat N."/>
            <person name="Buell C.R."/>
        </authorList>
    </citation>
    <scope>NUCLEOTIDE SEQUENCE</scope>
    <source>
        <strain evidence="16">DAOM:BR144</strain>
    </source>
</reference>
<sequence>MTRVKSVVTVVAVALACAVPRASAIYEDQAGLLDWKTEHLGRVSAVAFGGGDKRHHASVVRGTSRAVYVATDERSRAVARIDAKNGAIKWRQVLHEGDSVDTIQLTNHGLMTVSGGAKNLRLWDAADGTLAWDIVAYTGAKETKFAGIHTVADDRSVVVSSTGAALVHLKDGGVSWRAEFPSPLTGDVISSELSSDASALFVLADAQLLNVDVKTGKVTKVTKETLQANSVLRKHGASGAVVAVTVSETDVLVESLEKGDASKSTSIADAKLDAAKAFGAVNGKIKGALVLTLVSGENVYFKITDSLALEVVANFSGEDVLVESLTDDNVLFHIASKSSGAQASSYSLVPDQSHVQWETELDVASFGGAVGNAFVGCPVRQKDTGAPRCRALLVMKDDGLIFSTNEEFNDAETVNASNAPLWVREEALANVKTVHWVTPAETDIEKQPLKKIPSFSEEIMMEIARAKQFANSVLSFFDGKSASEDRSRKETPNAHLFGFSKYIVVLTESGKLFAIRAELSTVAWSQFVGPDYKLFVTRDHPAMGSGPELLLVSSSSHLLWIDGDDGHQIESISAGTAGEKSWVVMLPKREHHIDEDASLRRTVALVSEKTLAVSLYPAETTGFAHPELDNFYFYRYDASANVLRGYAIENEGDASKQISYRAQEVWSVVLPRDHKLAAFSSQKEHTVIDSSVTVTGDDSLLLKYLNPNLFAVATTGFEQVEGESAPVPVLQVSLLDSVAGRLIHRARHQHASGPVRMAQSENWLVYSFWNAKDKRTEMVSLSLFDGAVGANNLNPWKRPTWSESRSSFDPRAPFVLQKSFIFPTAIESLGVSVTSHGITPQCVLVGMGTGQIFKLARNFIDPRQTEKPPSPEEQEEGLMQYSPLISVYNRPFSMITYNQTVANIKAITTAPAELESTTLVFAHGLDHFYVRLAPAKAFDLLPSDFNYEMLILLCIGFIVATVLSRGLARRKALNEVWK</sequence>
<dbReference type="Proteomes" id="UP000019132">
    <property type="component" value="Unassembled WGS sequence"/>
</dbReference>
<dbReference type="HOGENOM" id="CLU_005034_2_0_1"/>
<feature type="chain" id="PRO_5003868126" description="ER membrane protein complex subunit 1" evidence="12">
    <location>
        <begin position="25"/>
        <end position="978"/>
    </location>
</feature>
<evidence type="ECO:0000256" key="1">
    <source>
        <dbReference type="ARBA" id="ARBA00004115"/>
    </source>
</evidence>
<evidence type="ECO:0000313" key="15">
    <source>
        <dbReference type="EnsemblProtists" id="PYU1_T006867"/>
    </source>
</evidence>
<feature type="transmembrane region" description="Helical" evidence="11">
    <location>
        <begin position="949"/>
        <end position="968"/>
    </location>
</feature>
<evidence type="ECO:0000256" key="11">
    <source>
        <dbReference type="SAM" id="Phobius"/>
    </source>
</evidence>
<dbReference type="InterPro" id="IPR026895">
    <property type="entry name" value="EMC1"/>
</dbReference>
<dbReference type="PROSITE" id="PS51257">
    <property type="entry name" value="PROKAR_LIPOPROTEIN"/>
    <property type="match status" value="1"/>
</dbReference>
<comment type="subcellular location">
    <subcellularLocation>
        <location evidence="1">Endoplasmic reticulum membrane</location>
        <topology evidence="1">Single-pass type I membrane protein</topology>
    </subcellularLocation>
</comment>
<reference evidence="16" key="2">
    <citation type="submission" date="2010-04" db="EMBL/GenBank/DDBJ databases">
        <authorList>
            <person name="Buell R."/>
            <person name="Hamilton J."/>
            <person name="Hostetler J."/>
        </authorList>
    </citation>
    <scope>NUCLEOTIDE SEQUENCE [LARGE SCALE GENOMIC DNA]</scope>
    <source>
        <strain evidence="16">DAOM:BR144</strain>
    </source>
</reference>